<dbReference type="RefSeq" id="WP_145075332.1">
    <property type="nucleotide sequence ID" value="NZ_CP036425.1"/>
</dbReference>
<dbReference type="AlphaFoldDB" id="A0A517YRX5"/>
<keyword evidence="2" id="KW-0812">Transmembrane</keyword>
<name>A0A517YRX5_9BACT</name>
<accession>A0A517YRX5</accession>
<feature type="transmembrane region" description="Helical" evidence="2">
    <location>
        <begin position="20"/>
        <end position="42"/>
    </location>
</feature>
<feature type="compositionally biased region" description="Acidic residues" evidence="1">
    <location>
        <begin position="232"/>
        <end position="243"/>
    </location>
</feature>
<keyword evidence="4" id="KW-1185">Reference proteome</keyword>
<sequence length="260" mass="29839">MANLKTKHRKNQSAVVFHTYPKLIFVWPLIAAGYIFFPFASIESLLPTLGWAYLLICLLVTLTISVDVERNHTAFWAVIFIAFFFLGMWLQRYESFTLFGNLFKFFASLGVTYSSGFAIALSILLTPPYLVMFIWSRLQHRWRITHNEFEHIAWGRADDSLARGAKRVRSTYPDILELLTLGAGTLIVYSATGRSELRRIPHVPMLFLLRRKIDRLLETTSVTDYSREDILAAEESETEDVEFNDQTNDGSDATNNNDPL</sequence>
<feature type="transmembrane region" description="Helical" evidence="2">
    <location>
        <begin position="111"/>
        <end position="135"/>
    </location>
</feature>
<dbReference type="OrthoDB" id="280566at2"/>
<organism evidence="3 4">
    <name type="scientific">Poriferisphaera corsica</name>
    <dbReference type="NCBI Taxonomy" id="2528020"/>
    <lineage>
        <taxon>Bacteria</taxon>
        <taxon>Pseudomonadati</taxon>
        <taxon>Planctomycetota</taxon>
        <taxon>Phycisphaerae</taxon>
        <taxon>Phycisphaerales</taxon>
        <taxon>Phycisphaeraceae</taxon>
        <taxon>Poriferisphaera</taxon>
    </lineage>
</organism>
<evidence type="ECO:0000313" key="3">
    <source>
        <dbReference type="EMBL" id="QDU32966.1"/>
    </source>
</evidence>
<protein>
    <submittedName>
        <fullName evidence="3">Uncharacterized protein</fullName>
    </submittedName>
</protein>
<feature type="transmembrane region" description="Helical" evidence="2">
    <location>
        <begin position="48"/>
        <end position="66"/>
    </location>
</feature>
<feature type="transmembrane region" description="Helical" evidence="2">
    <location>
        <begin position="73"/>
        <end position="91"/>
    </location>
</feature>
<dbReference type="KEGG" id="pcor:KS4_10050"/>
<dbReference type="EMBL" id="CP036425">
    <property type="protein sequence ID" value="QDU32966.1"/>
    <property type="molecule type" value="Genomic_DNA"/>
</dbReference>
<gene>
    <name evidence="3" type="ORF">KS4_10050</name>
</gene>
<dbReference type="Proteomes" id="UP000317369">
    <property type="component" value="Chromosome"/>
</dbReference>
<proteinExistence type="predicted"/>
<feature type="compositionally biased region" description="Polar residues" evidence="1">
    <location>
        <begin position="244"/>
        <end position="260"/>
    </location>
</feature>
<keyword evidence="2" id="KW-0472">Membrane</keyword>
<keyword evidence="2" id="KW-1133">Transmembrane helix</keyword>
<evidence type="ECO:0000256" key="2">
    <source>
        <dbReference type="SAM" id="Phobius"/>
    </source>
</evidence>
<evidence type="ECO:0000256" key="1">
    <source>
        <dbReference type="SAM" id="MobiDB-lite"/>
    </source>
</evidence>
<feature type="region of interest" description="Disordered" evidence="1">
    <location>
        <begin position="232"/>
        <end position="260"/>
    </location>
</feature>
<evidence type="ECO:0000313" key="4">
    <source>
        <dbReference type="Proteomes" id="UP000317369"/>
    </source>
</evidence>
<reference evidence="3 4" key="1">
    <citation type="submission" date="2019-02" db="EMBL/GenBank/DDBJ databases">
        <title>Deep-cultivation of Planctomycetes and their phenomic and genomic characterization uncovers novel biology.</title>
        <authorList>
            <person name="Wiegand S."/>
            <person name="Jogler M."/>
            <person name="Boedeker C."/>
            <person name="Pinto D."/>
            <person name="Vollmers J."/>
            <person name="Rivas-Marin E."/>
            <person name="Kohn T."/>
            <person name="Peeters S.H."/>
            <person name="Heuer A."/>
            <person name="Rast P."/>
            <person name="Oberbeckmann S."/>
            <person name="Bunk B."/>
            <person name="Jeske O."/>
            <person name="Meyerdierks A."/>
            <person name="Storesund J.E."/>
            <person name="Kallscheuer N."/>
            <person name="Luecker S."/>
            <person name="Lage O.M."/>
            <person name="Pohl T."/>
            <person name="Merkel B.J."/>
            <person name="Hornburger P."/>
            <person name="Mueller R.-W."/>
            <person name="Bruemmer F."/>
            <person name="Labrenz M."/>
            <person name="Spormann A.M."/>
            <person name="Op den Camp H."/>
            <person name="Overmann J."/>
            <person name="Amann R."/>
            <person name="Jetten M.S.M."/>
            <person name="Mascher T."/>
            <person name="Medema M.H."/>
            <person name="Devos D.P."/>
            <person name="Kaster A.-K."/>
            <person name="Ovreas L."/>
            <person name="Rohde M."/>
            <person name="Galperin M.Y."/>
            <person name="Jogler C."/>
        </authorList>
    </citation>
    <scope>NUCLEOTIDE SEQUENCE [LARGE SCALE GENOMIC DNA]</scope>
    <source>
        <strain evidence="3 4">KS4</strain>
    </source>
</reference>